<feature type="signal peptide" evidence="11">
    <location>
        <begin position="1"/>
        <end position="30"/>
    </location>
</feature>
<sequence>MNIGVSKAIRAGRLSVLALVVSSVAPGVVAQTAQTSPAPKPAAPAPQQSAPAPAQQQATPAQQEDAAAALAAQLDLPPDLKLFGKADPNIRKPTAIVNNTVLTGTDVDQRLNLIIALNKLNLKPEERDQYRMMILRQLIDETLQIQEAKANEINVDPKEIDQSFGGVARRLKMTPEQFRVFLRQSGASERTIRKQIEGEVAWGRVLRRKVDINVSDEEADAIIARLKAAQGSEEYHVYEIYMNATDDRKQEVYAGMQRIIQQMKEGAPFDYLAKTYSESSTKGQGGDLGWVRLAPGILPDEMAKAVEEMSAGQVAGPIPLSTGFSIVYLADKRKIGMADPRGAKLSLRQITITFPKGTNEAQAQARAGQFAQATQAIKGCGDAANVAAAQNAEVVEKDGVVIGDLPPALQQIILPLQVGQVTQPFGTIEDGVRVLVVCGRDDPPPPGLPTRDQIQDQVAEQRTNLRAQRMLRDIRRDALIEYR</sequence>
<dbReference type="InterPro" id="IPR046357">
    <property type="entry name" value="PPIase_dom_sf"/>
</dbReference>
<evidence type="ECO:0000259" key="12">
    <source>
        <dbReference type="PROSITE" id="PS50198"/>
    </source>
</evidence>
<reference evidence="13 14" key="1">
    <citation type="submission" date="2020-08" db="EMBL/GenBank/DDBJ databases">
        <title>Functional genomics of gut bacteria from endangered species of beetles.</title>
        <authorList>
            <person name="Carlos-Shanley C."/>
        </authorList>
    </citation>
    <scope>NUCLEOTIDE SEQUENCE [LARGE SCALE GENOMIC DNA]</scope>
    <source>
        <strain evidence="13 14">S00224</strain>
    </source>
</reference>
<protein>
    <recommendedName>
        <fullName evidence="1">Parvulin-like PPIase</fullName>
    </recommendedName>
    <alternativeName>
        <fullName evidence="7">Peptidyl-prolyl cis-trans isomerase plp</fullName>
    </alternativeName>
    <alternativeName>
        <fullName evidence="8">Rotamase plp</fullName>
    </alternativeName>
</protein>
<feature type="domain" description="PpiC" evidence="12">
    <location>
        <begin position="232"/>
        <end position="331"/>
    </location>
</feature>
<dbReference type="AlphaFoldDB" id="A0A7W7NSR2"/>
<dbReference type="InterPro" id="IPR015391">
    <property type="entry name" value="SurA_N"/>
</dbReference>
<feature type="compositionally biased region" description="Low complexity" evidence="10">
    <location>
        <begin position="45"/>
        <end position="66"/>
    </location>
</feature>
<dbReference type="InterPro" id="IPR027304">
    <property type="entry name" value="Trigger_fact/SurA_dom_sf"/>
</dbReference>
<organism evidence="13 14">
    <name type="scientific">Sphingomonas kyeonggiensis</name>
    <dbReference type="NCBI Taxonomy" id="1268553"/>
    <lineage>
        <taxon>Bacteria</taxon>
        <taxon>Pseudomonadati</taxon>
        <taxon>Pseudomonadota</taxon>
        <taxon>Alphaproteobacteria</taxon>
        <taxon>Sphingomonadales</taxon>
        <taxon>Sphingomonadaceae</taxon>
        <taxon>Sphingomonas</taxon>
    </lineage>
</organism>
<dbReference type="Pfam" id="PF09312">
    <property type="entry name" value="SurA_N"/>
    <property type="match status" value="1"/>
</dbReference>
<keyword evidence="4 9" id="KW-0697">Rotamase</keyword>
<evidence type="ECO:0000256" key="11">
    <source>
        <dbReference type="SAM" id="SignalP"/>
    </source>
</evidence>
<evidence type="ECO:0000256" key="1">
    <source>
        <dbReference type="ARBA" id="ARBA00018370"/>
    </source>
</evidence>
<evidence type="ECO:0000256" key="4">
    <source>
        <dbReference type="ARBA" id="ARBA00023110"/>
    </source>
</evidence>
<dbReference type="InterPro" id="IPR023058">
    <property type="entry name" value="PPIase_PpiC_CS"/>
</dbReference>
<feature type="region of interest" description="Disordered" evidence="10">
    <location>
        <begin position="32"/>
        <end position="66"/>
    </location>
</feature>
<dbReference type="PANTHER" id="PTHR47637:SF1">
    <property type="entry name" value="CHAPERONE SURA"/>
    <property type="match status" value="1"/>
</dbReference>
<evidence type="ECO:0000256" key="6">
    <source>
        <dbReference type="ARBA" id="ARBA00023235"/>
    </source>
</evidence>
<dbReference type="SUPFAM" id="SSF109998">
    <property type="entry name" value="Triger factor/SurA peptide-binding domain-like"/>
    <property type="match status" value="1"/>
</dbReference>
<keyword evidence="3" id="KW-0574">Periplasm</keyword>
<dbReference type="Gene3D" id="1.10.4030.10">
    <property type="entry name" value="Porin chaperone SurA, peptide-binding domain"/>
    <property type="match status" value="1"/>
</dbReference>
<dbReference type="PROSITE" id="PS50198">
    <property type="entry name" value="PPIC_PPIASE_2"/>
    <property type="match status" value="1"/>
</dbReference>
<evidence type="ECO:0000256" key="3">
    <source>
        <dbReference type="ARBA" id="ARBA00022764"/>
    </source>
</evidence>
<dbReference type="SUPFAM" id="SSF54534">
    <property type="entry name" value="FKBP-like"/>
    <property type="match status" value="2"/>
</dbReference>
<evidence type="ECO:0000256" key="8">
    <source>
        <dbReference type="ARBA" id="ARBA00031484"/>
    </source>
</evidence>
<evidence type="ECO:0000313" key="13">
    <source>
        <dbReference type="EMBL" id="MBB4839056.1"/>
    </source>
</evidence>
<keyword evidence="14" id="KW-1185">Reference proteome</keyword>
<dbReference type="PROSITE" id="PS01096">
    <property type="entry name" value="PPIC_PPIASE_1"/>
    <property type="match status" value="1"/>
</dbReference>
<dbReference type="Gene3D" id="3.10.50.40">
    <property type="match status" value="1"/>
</dbReference>
<evidence type="ECO:0000256" key="7">
    <source>
        <dbReference type="ARBA" id="ARBA00030642"/>
    </source>
</evidence>
<name>A0A7W7NSR2_9SPHN</name>
<dbReference type="InterPro" id="IPR050280">
    <property type="entry name" value="OMP_Chaperone_SurA"/>
</dbReference>
<dbReference type="EMBL" id="JACHLN010000002">
    <property type="protein sequence ID" value="MBB4839056.1"/>
    <property type="molecule type" value="Genomic_DNA"/>
</dbReference>
<keyword evidence="5" id="KW-0143">Chaperone</keyword>
<dbReference type="PANTHER" id="PTHR47637">
    <property type="entry name" value="CHAPERONE SURA"/>
    <property type="match status" value="1"/>
</dbReference>
<evidence type="ECO:0000256" key="2">
    <source>
        <dbReference type="ARBA" id="ARBA00022729"/>
    </source>
</evidence>
<evidence type="ECO:0000313" key="14">
    <source>
        <dbReference type="Proteomes" id="UP000575241"/>
    </source>
</evidence>
<dbReference type="RefSeq" id="WP_311768441.1">
    <property type="nucleotide sequence ID" value="NZ_JACHLN010000002.1"/>
</dbReference>
<comment type="caution">
    <text evidence="13">The sequence shown here is derived from an EMBL/GenBank/DDBJ whole genome shotgun (WGS) entry which is preliminary data.</text>
</comment>
<evidence type="ECO:0000256" key="5">
    <source>
        <dbReference type="ARBA" id="ARBA00023186"/>
    </source>
</evidence>
<feature type="chain" id="PRO_5030998134" description="Parvulin-like PPIase" evidence="11">
    <location>
        <begin position="31"/>
        <end position="483"/>
    </location>
</feature>
<accession>A0A7W7NSR2</accession>
<gene>
    <name evidence="13" type="ORF">HNP52_002125</name>
</gene>
<dbReference type="Pfam" id="PF00639">
    <property type="entry name" value="Rotamase"/>
    <property type="match status" value="1"/>
</dbReference>
<dbReference type="Proteomes" id="UP000575241">
    <property type="component" value="Unassembled WGS sequence"/>
</dbReference>
<keyword evidence="2 11" id="KW-0732">Signal</keyword>
<keyword evidence="6 9" id="KW-0413">Isomerase</keyword>
<evidence type="ECO:0000256" key="10">
    <source>
        <dbReference type="SAM" id="MobiDB-lite"/>
    </source>
</evidence>
<dbReference type="GO" id="GO:0003755">
    <property type="term" value="F:peptidyl-prolyl cis-trans isomerase activity"/>
    <property type="evidence" value="ECO:0007669"/>
    <property type="project" value="UniProtKB-KW"/>
</dbReference>
<proteinExistence type="predicted"/>
<evidence type="ECO:0000256" key="9">
    <source>
        <dbReference type="PROSITE-ProRule" id="PRU00278"/>
    </source>
</evidence>
<dbReference type="InterPro" id="IPR000297">
    <property type="entry name" value="PPIase_PpiC"/>
</dbReference>